<name>A0A8I5ZJQ1_RAT</name>
<dbReference type="GeneID" id="192239"/>
<dbReference type="RefSeq" id="NP_001007606.1">
    <property type="nucleotide sequence ID" value="NM_001007605.2"/>
</dbReference>
<dbReference type="EMBL" id="CH474005">
    <property type="protein sequence ID" value="EDL96537.1"/>
    <property type="molecule type" value="Genomic_DNA"/>
</dbReference>
<dbReference type="GO" id="GO:1901318">
    <property type="term" value="P:negative regulation of flagellated sperm motility"/>
    <property type="evidence" value="ECO:0007669"/>
    <property type="project" value="InterPro"/>
</dbReference>
<dbReference type="CTD" id="64335"/>
<dbReference type="KEGG" id="rno:192239"/>
<feature type="chain" id="PRO_5044692066" evidence="7">
    <location>
        <begin position="21"/>
        <end position="264"/>
    </location>
</feature>
<feature type="region of interest" description="Disordered" evidence="6">
    <location>
        <begin position="102"/>
        <end position="145"/>
    </location>
</feature>
<evidence type="ECO:0000256" key="1">
    <source>
        <dbReference type="ARBA" id="ARBA00004613"/>
    </source>
</evidence>
<gene>
    <name evidence="10" type="primary">Svs3a</name>
    <name evidence="9" type="ORF">rCG_32398</name>
</gene>
<evidence type="ECO:0000256" key="7">
    <source>
        <dbReference type="SAM" id="SignalP"/>
    </source>
</evidence>
<reference evidence="9" key="3">
    <citation type="submission" date="2005-09" db="EMBL/GenBank/DDBJ databases">
        <authorList>
            <person name="Mural R.J."/>
            <person name="Li P.W."/>
            <person name="Adams M.D."/>
            <person name="Amanatides P.G."/>
            <person name="Baden-Tillson H."/>
            <person name="Barnstead M."/>
            <person name="Chin S.H."/>
            <person name="Dew I."/>
            <person name="Evans C.A."/>
            <person name="Ferriera S."/>
            <person name="Flanigan M."/>
            <person name="Fosler C."/>
            <person name="Glodek A."/>
            <person name="Gu Z."/>
            <person name="Holt R.A."/>
            <person name="Jennings D."/>
            <person name="Kraft C.L."/>
            <person name="Lu F."/>
            <person name="Nguyen T."/>
            <person name="Nusskern D.R."/>
            <person name="Pfannkoch C.M."/>
            <person name="Sitter C."/>
            <person name="Sutton G.G."/>
            <person name="Venter J.C."/>
            <person name="Wang Z."/>
            <person name="Woodage T."/>
            <person name="Zheng X.H."/>
            <person name="Zhong F."/>
        </authorList>
    </citation>
    <scope>NUCLEOTIDE SEQUENCE</scope>
    <source>
        <strain evidence="9">BN</strain>
    </source>
</reference>
<evidence type="ECO:0000313" key="10">
    <source>
        <dbReference type="RGD" id="708390"/>
    </source>
</evidence>
<proteinExistence type="inferred from homology"/>
<dbReference type="GO" id="GO:0005576">
    <property type="term" value="C:extracellular region"/>
    <property type="evidence" value="ECO:0007669"/>
    <property type="project" value="UniProtKB-SubCell"/>
</dbReference>
<comment type="similarity">
    <text evidence="2">Belongs to the semenogelin family.</text>
</comment>
<reference evidence="8" key="1">
    <citation type="submission" date="2002-06" db="EMBL/GenBank/DDBJ databases">
        <title>Genomic sequence of RpSv-1.</title>
        <authorList>
            <person name="Lin H.-J."/>
            <person name="Lee C.-M."/>
            <person name="Chen Y.-H."/>
        </authorList>
    </citation>
    <scope>NUCLEOTIDE SEQUENCE</scope>
    <source>
        <strain evidence="8">Sprague-Dawley</strain>
    </source>
</reference>
<dbReference type="OrthoDB" id="9622898at2759"/>
<keyword evidence="4 7" id="KW-0732">Signal</keyword>
<evidence type="ECO:0000256" key="2">
    <source>
        <dbReference type="ARBA" id="ARBA00009927"/>
    </source>
</evidence>
<reference evidence="9" key="2">
    <citation type="journal article" date="2005" name="Genome Res.">
        <title>Gene and alternative splicing annotation with AIR.</title>
        <authorList>
            <person name="Florea L."/>
            <person name="Di Francesco V."/>
            <person name="Miller J."/>
            <person name="Turner R."/>
            <person name="Yao A."/>
            <person name="Harris M."/>
            <person name="Walenz B."/>
            <person name="Mobarry C."/>
            <person name="Merkulov G.V."/>
            <person name="Charlab R."/>
            <person name="Dew I."/>
            <person name="Deng Z."/>
            <person name="Istrail S."/>
            <person name="Li P."/>
            <person name="Sutton G."/>
        </authorList>
    </citation>
    <scope>NUCLEOTIDE SEQUENCE</scope>
    <source>
        <strain evidence="9">BN</strain>
    </source>
</reference>
<dbReference type="PANTHER" id="PTHR10547">
    <property type="entry name" value="SEMENOGELIN/SEMINAL VESICLE SECRETORY PROTEIN"/>
    <property type="match status" value="1"/>
</dbReference>
<dbReference type="AlphaFoldDB" id="A0A8I5ZJQ1"/>
<evidence type="ECO:0000256" key="6">
    <source>
        <dbReference type="SAM" id="MobiDB-lite"/>
    </source>
</evidence>
<dbReference type="RGD" id="708390">
    <property type="gene designation" value="Svs3a"/>
</dbReference>
<evidence type="ECO:0000313" key="9">
    <source>
        <dbReference type="EMBL" id="EDL96537.1"/>
    </source>
</evidence>
<dbReference type="HOGENOM" id="CLU_1049563_0_0_1"/>
<dbReference type="InterPro" id="IPR008836">
    <property type="entry name" value="Semenogelin"/>
</dbReference>
<feature type="compositionally biased region" description="Low complexity" evidence="6">
    <location>
        <begin position="105"/>
        <end position="122"/>
    </location>
</feature>
<dbReference type="Proteomes" id="UP000234681">
    <property type="component" value="Chromosome 3"/>
</dbReference>
<dbReference type="AGR" id="RGD:708390"/>
<evidence type="ECO:0000256" key="3">
    <source>
        <dbReference type="ARBA" id="ARBA00022525"/>
    </source>
</evidence>
<organism evidence="8">
    <name type="scientific">Rattus norvegicus</name>
    <name type="common">Rat</name>
    <dbReference type="NCBI Taxonomy" id="10116"/>
    <lineage>
        <taxon>Eukaryota</taxon>
        <taxon>Metazoa</taxon>
        <taxon>Chordata</taxon>
        <taxon>Craniata</taxon>
        <taxon>Vertebrata</taxon>
        <taxon>Euteleostomi</taxon>
        <taxon>Mammalia</taxon>
        <taxon>Eutheria</taxon>
        <taxon>Euarchontoglires</taxon>
        <taxon>Glires</taxon>
        <taxon>Rodentia</taxon>
        <taxon>Myomorpha</taxon>
        <taxon>Muroidea</taxon>
        <taxon>Muridae</taxon>
        <taxon>Murinae</taxon>
        <taxon>Rattus</taxon>
    </lineage>
</organism>
<dbReference type="OMA" id="QHAYSQD"/>
<evidence type="ECO:0000256" key="5">
    <source>
        <dbReference type="ARBA" id="ARBA00022737"/>
    </source>
</evidence>
<feature type="compositionally biased region" description="Polar residues" evidence="6">
    <location>
        <begin position="129"/>
        <end position="145"/>
    </location>
</feature>
<dbReference type="EMBL" id="AF525459">
    <property type="protein sequence ID" value="AAP80793.1"/>
    <property type="molecule type" value="Genomic_DNA"/>
</dbReference>
<keyword evidence="3" id="KW-0964">Secreted</keyword>
<dbReference type="Pfam" id="PF05474">
    <property type="entry name" value="Semenogelin"/>
    <property type="match status" value="1"/>
</dbReference>
<feature type="signal peptide" evidence="7">
    <location>
        <begin position="1"/>
        <end position="20"/>
    </location>
</feature>
<evidence type="ECO:0000256" key="4">
    <source>
        <dbReference type="ARBA" id="ARBA00022729"/>
    </source>
</evidence>
<comment type="subcellular location">
    <subcellularLocation>
        <location evidence="1">Secreted</location>
    </subcellularLocation>
</comment>
<sequence length="264" mass="29780">MKSIFFSLSLLLLLEKQAAGIGIYGGTKGHFLVKTSPLVFIDKGQFLYGHREEQEEAPEESILVQTKHHVYSQDADADTAEAHGSQKQTGLKEDIVCDEEDELAQQKSQLKSQSQIKSQTQVKSHEAQVKSQTGQLKTAGQVKSQTKLKSHGASLKFYKAPLHLQKDVSQQQIKGKGYDLHQDLPQVRQQHANVHRLKRKLGQSSKTVAFLPIRHRFQPYHGYFTQFQEHLHGSVHHTKSFHHGPGMCYCPNGGLMLYQGIFTE</sequence>
<dbReference type="PANTHER" id="PTHR10547:SF7">
    <property type="entry name" value="SEMINAL VESICLE SECRETORY PROTEIN 3A-RELATED"/>
    <property type="match status" value="1"/>
</dbReference>
<protein>
    <submittedName>
        <fullName evidence="9">RCG32398, isoform CRA_a</fullName>
    </submittedName>
    <submittedName>
        <fullName evidence="8">SVS3</fullName>
    </submittedName>
</protein>
<dbReference type="GO" id="GO:0050817">
    <property type="term" value="P:coagulation"/>
    <property type="evidence" value="ECO:0007669"/>
    <property type="project" value="InterPro"/>
</dbReference>
<keyword evidence="5" id="KW-0677">Repeat</keyword>
<accession>A0A8I5ZJQ1</accession>
<evidence type="ECO:0000313" key="8">
    <source>
        <dbReference type="EMBL" id="AAP80793.1"/>
    </source>
</evidence>